<sequence>KKRSPLWRYFRILDDLTSKAKCKLCGHELSYRTTTSNLKKHLNRRHPNSKTTGKPVVELKKTREKRCKSTLVTTGRIVTVSSDTHNHPAVPKKDKYKNMLSQKVTIIRE</sequence>
<protein>
    <recommendedName>
        <fullName evidence="5">BED-type domain-containing protein</fullName>
    </recommendedName>
</protein>
<dbReference type="OrthoDB" id="1607513at2759"/>
<comment type="caution">
    <text evidence="6">The sequence shown here is derived from an EMBL/GenBank/DDBJ whole genome shotgun (WGS) entry which is preliminary data.</text>
</comment>
<evidence type="ECO:0000256" key="4">
    <source>
        <dbReference type="PROSITE-ProRule" id="PRU00027"/>
    </source>
</evidence>
<dbReference type="SMART" id="SM00614">
    <property type="entry name" value="ZnF_BED"/>
    <property type="match status" value="1"/>
</dbReference>
<keyword evidence="7" id="KW-1185">Reference proteome</keyword>
<evidence type="ECO:0000313" key="6">
    <source>
        <dbReference type="EMBL" id="CAH2014712.1"/>
    </source>
</evidence>
<proteinExistence type="predicted"/>
<feature type="domain" description="BED-type" evidence="5">
    <location>
        <begin position="1"/>
        <end position="53"/>
    </location>
</feature>
<evidence type="ECO:0000259" key="5">
    <source>
        <dbReference type="PROSITE" id="PS50808"/>
    </source>
</evidence>
<dbReference type="GO" id="GO:0003677">
    <property type="term" value="F:DNA binding"/>
    <property type="evidence" value="ECO:0007669"/>
    <property type="project" value="InterPro"/>
</dbReference>
<dbReference type="SUPFAM" id="SSF57667">
    <property type="entry name" value="beta-beta-alpha zinc fingers"/>
    <property type="match status" value="1"/>
</dbReference>
<evidence type="ECO:0000256" key="2">
    <source>
        <dbReference type="ARBA" id="ARBA00022771"/>
    </source>
</evidence>
<dbReference type="InterPro" id="IPR003656">
    <property type="entry name" value="Znf_BED"/>
</dbReference>
<dbReference type="PROSITE" id="PS50808">
    <property type="entry name" value="ZF_BED"/>
    <property type="match status" value="1"/>
</dbReference>
<name>A0A9P0Q8G2_ACAOB</name>
<dbReference type="Pfam" id="PF02892">
    <property type="entry name" value="zf-BED"/>
    <property type="match status" value="1"/>
</dbReference>
<dbReference type="Proteomes" id="UP001152888">
    <property type="component" value="Unassembled WGS sequence"/>
</dbReference>
<dbReference type="AlphaFoldDB" id="A0A9P0Q8G2"/>
<feature type="non-terminal residue" evidence="6">
    <location>
        <position position="109"/>
    </location>
</feature>
<keyword evidence="3" id="KW-0862">Zinc</keyword>
<keyword evidence="1" id="KW-0479">Metal-binding</keyword>
<dbReference type="InterPro" id="IPR036236">
    <property type="entry name" value="Znf_C2H2_sf"/>
</dbReference>
<evidence type="ECO:0000256" key="1">
    <source>
        <dbReference type="ARBA" id="ARBA00022723"/>
    </source>
</evidence>
<keyword evidence="2 4" id="KW-0863">Zinc-finger</keyword>
<dbReference type="EMBL" id="CAKOFQ010008544">
    <property type="protein sequence ID" value="CAH2014712.1"/>
    <property type="molecule type" value="Genomic_DNA"/>
</dbReference>
<dbReference type="GO" id="GO:0008270">
    <property type="term" value="F:zinc ion binding"/>
    <property type="evidence" value="ECO:0007669"/>
    <property type="project" value="UniProtKB-KW"/>
</dbReference>
<accession>A0A9P0Q8G2</accession>
<reference evidence="6" key="1">
    <citation type="submission" date="2022-03" db="EMBL/GenBank/DDBJ databases">
        <authorList>
            <person name="Sayadi A."/>
        </authorList>
    </citation>
    <scope>NUCLEOTIDE SEQUENCE</scope>
</reference>
<evidence type="ECO:0000313" key="7">
    <source>
        <dbReference type="Proteomes" id="UP001152888"/>
    </source>
</evidence>
<gene>
    <name evidence="6" type="ORF">ACAOBT_LOCUS34309</name>
</gene>
<organism evidence="6 7">
    <name type="scientific">Acanthoscelides obtectus</name>
    <name type="common">Bean weevil</name>
    <name type="synonym">Bruchus obtectus</name>
    <dbReference type="NCBI Taxonomy" id="200917"/>
    <lineage>
        <taxon>Eukaryota</taxon>
        <taxon>Metazoa</taxon>
        <taxon>Ecdysozoa</taxon>
        <taxon>Arthropoda</taxon>
        <taxon>Hexapoda</taxon>
        <taxon>Insecta</taxon>
        <taxon>Pterygota</taxon>
        <taxon>Neoptera</taxon>
        <taxon>Endopterygota</taxon>
        <taxon>Coleoptera</taxon>
        <taxon>Polyphaga</taxon>
        <taxon>Cucujiformia</taxon>
        <taxon>Chrysomeloidea</taxon>
        <taxon>Chrysomelidae</taxon>
        <taxon>Bruchinae</taxon>
        <taxon>Bruchini</taxon>
        <taxon>Acanthoscelides</taxon>
    </lineage>
</organism>
<evidence type="ECO:0000256" key="3">
    <source>
        <dbReference type="ARBA" id="ARBA00022833"/>
    </source>
</evidence>